<reference evidence="2 3" key="1">
    <citation type="submission" date="2024-07" db="EMBL/GenBank/DDBJ databases">
        <authorList>
            <person name="Dulla G.F.J."/>
            <person name="Delorm J.G."/>
        </authorList>
    </citation>
    <scope>NUCLEOTIDE SEQUENCE [LARGE SCALE GENOMIC DNA]</scope>
    <source>
        <strain evidence="2 3">JGD 233</strain>
    </source>
</reference>
<dbReference type="Proteomes" id="UP001554567">
    <property type="component" value="Unassembled WGS sequence"/>
</dbReference>
<feature type="domain" description="ImpA N-terminal" evidence="1">
    <location>
        <begin position="43"/>
        <end position="166"/>
    </location>
</feature>
<proteinExistence type="predicted"/>
<protein>
    <submittedName>
        <fullName evidence="2">Type VI secretion system ImpA family N-terminal domain-containing protein</fullName>
    </submittedName>
</protein>
<dbReference type="EMBL" id="JBFKZN010000007">
    <property type="protein sequence ID" value="MEW5290573.1"/>
    <property type="molecule type" value="Genomic_DNA"/>
</dbReference>
<dbReference type="InterPro" id="IPR010657">
    <property type="entry name" value="ImpA_N"/>
</dbReference>
<dbReference type="PANTHER" id="PTHR37951">
    <property type="entry name" value="CYTOPLASMIC PROTEIN-RELATED"/>
    <property type="match status" value="1"/>
</dbReference>
<keyword evidence="3" id="KW-1185">Reference proteome</keyword>
<evidence type="ECO:0000313" key="3">
    <source>
        <dbReference type="Proteomes" id="UP001554567"/>
    </source>
</evidence>
<sequence>MTETIIGNANRDRINNSHFSNKDDLAMAEINREQLSKYYQHLLNKISEEHACGESLEYDPGFIMLQSRLQPRLNVEYGSFTEAAEPINWAETERECLILLEKSKDIRLVIALIRCRIRQIGLAALYEGLEALRHLLIAFPADLHPQLLDEDEFVPLLRANAFSELEDIGGLLGDIRNQPLPKGAGLQITIKDFEKGNASPREEGALPESVISALLNEWQEREEPTIHSLYAAGNCLKEIKRLLDESLGNDAPDFARLEALLSLFVSSSSQPAVLPESAPFLSEQPEAEPQAVVPTDAVITTPEDPVIKSAHLPVQTGIKTRSDAVQKLREIRAWFTKMEPSSPVIPLLAFAESTVGKSFSALLKLLPVDMIEKMNTDKE</sequence>
<gene>
    <name evidence="2" type="ORF">ABW286_15505</name>
</gene>
<evidence type="ECO:0000259" key="1">
    <source>
        <dbReference type="Pfam" id="PF06812"/>
    </source>
</evidence>
<dbReference type="InterPro" id="IPR017740">
    <property type="entry name" value="TssA-like"/>
</dbReference>
<dbReference type="Pfam" id="PF06812">
    <property type="entry name" value="ImpA_N"/>
    <property type="match status" value="1"/>
</dbReference>
<accession>A0ABV3N412</accession>
<organism evidence="2 3">
    <name type="scientific">Erwinia papayae</name>
    <dbReference type="NCBI Taxonomy" id="206499"/>
    <lineage>
        <taxon>Bacteria</taxon>
        <taxon>Pseudomonadati</taxon>
        <taxon>Pseudomonadota</taxon>
        <taxon>Gammaproteobacteria</taxon>
        <taxon>Enterobacterales</taxon>
        <taxon>Erwiniaceae</taxon>
        <taxon>Erwinia</taxon>
    </lineage>
</organism>
<evidence type="ECO:0000313" key="2">
    <source>
        <dbReference type="EMBL" id="MEW5290573.1"/>
    </source>
</evidence>
<name>A0ABV3N412_9GAMM</name>
<comment type="caution">
    <text evidence="2">The sequence shown here is derived from an EMBL/GenBank/DDBJ whole genome shotgun (WGS) entry which is preliminary data.</text>
</comment>
<dbReference type="PANTHER" id="PTHR37951:SF1">
    <property type="entry name" value="TYPE VI SECRETION SYSTEM COMPONENT TSSA1"/>
    <property type="match status" value="1"/>
</dbReference>